<dbReference type="Proteomes" id="UP001491349">
    <property type="component" value="Unassembled WGS sequence"/>
</dbReference>
<protein>
    <submittedName>
        <fullName evidence="1">Uncharacterized protein</fullName>
    </submittedName>
</protein>
<evidence type="ECO:0000313" key="1">
    <source>
        <dbReference type="EMBL" id="MEK8180843.1"/>
    </source>
</evidence>
<evidence type="ECO:0000313" key="2">
    <source>
        <dbReference type="Proteomes" id="UP001491349"/>
    </source>
</evidence>
<reference evidence="1 2" key="1">
    <citation type="submission" date="2024-04" db="EMBL/GenBank/DDBJ databases">
        <title>draft genome sequnece of Flavobacterium buctense JCM 30750.</title>
        <authorList>
            <person name="Kim D.-U."/>
        </authorList>
    </citation>
    <scope>NUCLEOTIDE SEQUENCE [LARGE SCALE GENOMIC DNA]</scope>
    <source>
        <strain evidence="1 2">JCM 30750</strain>
    </source>
</reference>
<sequence>MHDYLKIIAVAIGFWYARKYGREAVEKINKFNAEKEKQNKKS</sequence>
<dbReference type="EMBL" id="JBBPCB010000007">
    <property type="protein sequence ID" value="MEK8180843.1"/>
    <property type="molecule type" value="Genomic_DNA"/>
</dbReference>
<keyword evidence="2" id="KW-1185">Reference proteome</keyword>
<organism evidence="1 2">
    <name type="scientific">Flavobacterium buctense</name>
    <dbReference type="NCBI Taxonomy" id="1648146"/>
    <lineage>
        <taxon>Bacteria</taxon>
        <taxon>Pseudomonadati</taxon>
        <taxon>Bacteroidota</taxon>
        <taxon>Flavobacteriia</taxon>
        <taxon>Flavobacteriales</taxon>
        <taxon>Flavobacteriaceae</taxon>
        <taxon>Flavobacterium</taxon>
    </lineage>
</organism>
<proteinExistence type="predicted"/>
<accession>A0ABU9E2Z5</accession>
<name>A0ABU9E2Z5_9FLAO</name>
<gene>
    <name evidence="1" type="ORF">WMW71_10880</name>
</gene>
<comment type="caution">
    <text evidence="1">The sequence shown here is derived from an EMBL/GenBank/DDBJ whole genome shotgun (WGS) entry which is preliminary data.</text>
</comment>
<dbReference type="RefSeq" id="WP_281384522.1">
    <property type="nucleotide sequence ID" value="NZ_JACTAB010000002.1"/>
</dbReference>